<dbReference type="NCBIfam" id="NF033539">
    <property type="entry name" value="transpos_IS1380"/>
    <property type="match status" value="1"/>
</dbReference>
<dbReference type="EMBL" id="JAYKLX010000001">
    <property type="protein sequence ID" value="MEB3343936.1"/>
    <property type="molecule type" value="Genomic_DNA"/>
</dbReference>
<sequence length="431" mass="50522">MKIVNSSHISSFGGLNFVLQEFENKQIGKLLREYLPKLPAQCKYSWKDLLYSFWSIYFCGGDCIEDLAGNFHDHLKDNRFLNVPSPDRVLDRFKELSLPKMILKTPRGQSLHQFSINKKINALNLKMLTSLKVLSNKELTLDYDNTIIFTNKADSANTYKKEYGYAPGVGMIGNHIVYVENRNGNSNPRTLQDQTVTRMFNLLDQHNIKIDAFRADSGSYLYEVVNLASRKAKHFYIKTRMSAALSRAINAIDNWQRIESSTEVIYRGETQFKPFIRANRDTIAPKLLQTYRLVVSKIERKDKQVNLFTNEAYLYSAILTNDWDKNMDEIVFFYNQRGTIEKEFDVIKNDFGWNHLPFSKLEQNTVFMIFTAMCSNLYHYIITLFSKQFKSLKANFRIKKFIFRFINIPAKWIKTSRQYKLKIYGNIHFKT</sequence>
<dbReference type="Proteomes" id="UP001327027">
    <property type="component" value="Unassembled WGS sequence"/>
</dbReference>
<proteinExistence type="predicted"/>
<comment type="caution">
    <text evidence="2">The sequence shown here is derived from an EMBL/GenBank/DDBJ whole genome shotgun (WGS) entry which is preliminary data.</text>
</comment>
<evidence type="ECO:0000313" key="3">
    <source>
        <dbReference type="Proteomes" id="UP001327027"/>
    </source>
</evidence>
<evidence type="ECO:0000313" key="2">
    <source>
        <dbReference type="EMBL" id="MEB3343936.1"/>
    </source>
</evidence>
<dbReference type="RefSeq" id="WP_324177990.1">
    <property type="nucleotide sequence ID" value="NZ_BAABAW010000016.1"/>
</dbReference>
<dbReference type="Pfam" id="PF13701">
    <property type="entry name" value="DDE_Tnp_1_4"/>
    <property type="match status" value="1"/>
</dbReference>
<reference evidence="2 3" key="1">
    <citation type="journal article" date="2013" name="Int. J. Syst. Evol. Microbiol.">
        <title>Aquimarina gracilis sp. nov., isolated from the gut microflora of a mussel, Mytilus coruscus, and emended description of Aquimarina spongiae.</title>
        <authorList>
            <person name="Park S.C."/>
            <person name="Choe H.N."/>
            <person name="Baik K.S."/>
            <person name="Seong C.N."/>
        </authorList>
    </citation>
    <scope>NUCLEOTIDE SEQUENCE [LARGE SCALE GENOMIC DNA]</scope>
    <source>
        <strain evidence="2 3">PSC32</strain>
    </source>
</reference>
<gene>
    <name evidence="2" type="ORF">U6A24_00610</name>
</gene>
<protein>
    <submittedName>
        <fullName evidence="2">IS1380 family transposase</fullName>
    </submittedName>
</protein>
<name>A0ABU5ZRR6_9FLAO</name>
<dbReference type="InterPro" id="IPR012337">
    <property type="entry name" value="RNaseH-like_sf"/>
</dbReference>
<keyword evidence="3" id="KW-1185">Reference proteome</keyword>
<dbReference type="InterPro" id="IPR025668">
    <property type="entry name" value="Tnp_DDE_dom"/>
</dbReference>
<dbReference type="SUPFAM" id="SSF53098">
    <property type="entry name" value="Ribonuclease H-like"/>
    <property type="match status" value="1"/>
</dbReference>
<dbReference type="InterPro" id="IPR047960">
    <property type="entry name" value="Transpos_IS1380"/>
</dbReference>
<accession>A0ABU5ZRR6</accession>
<evidence type="ECO:0000259" key="1">
    <source>
        <dbReference type="Pfam" id="PF13701"/>
    </source>
</evidence>
<feature type="domain" description="Transposase DDE" evidence="1">
    <location>
        <begin position="7"/>
        <end position="423"/>
    </location>
</feature>
<organism evidence="2 3">
    <name type="scientific">Aquimarina gracilis</name>
    <dbReference type="NCBI Taxonomy" id="874422"/>
    <lineage>
        <taxon>Bacteria</taxon>
        <taxon>Pseudomonadati</taxon>
        <taxon>Bacteroidota</taxon>
        <taxon>Flavobacteriia</taxon>
        <taxon>Flavobacteriales</taxon>
        <taxon>Flavobacteriaceae</taxon>
        <taxon>Aquimarina</taxon>
    </lineage>
</organism>